<dbReference type="Gene3D" id="2.120.10.80">
    <property type="entry name" value="Kelch-type beta propeller"/>
    <property type="match status" value="1"/>
</dbReference>
<evidence type="ECO:0000313" key="1">
    <source>
        <dbReference type="EMBL" id="MCL7036001.1"/>
    </source>
</evidence>
<organism evidence="1 2">
    <name type="scientific">Papaver nudicaule</name>
    <name type="common">Iceland poppy</name>
    <dbReference type="NCBI Taxonomy" id="74823"/>
    <lineage>
        <taxon>Eukaryota</taxon>
        <taxon>Viridiplantae</taxon>
        <taxon>Streptophyta</taxon>
        <taxon>Embryophyta</taxon>
        <taxon>Tracheophyta</taxon>
        <taxon>Spermatophyta</taxon>
        <taxon>Magnoliopsida</taxon>
        <taxon>Ranunculales</taxon>
        <taxon>Papaveraceae</taxon>
        <taxon>Papaveroideae</taxon>
        <taxon>Papaver</taxon>
    </lineage>
</organism>
<dbReference type="InterPro" id="IPR044595">
    <property type="entry name" value="KMD1-4"/>
</dbReference>
<keyword evidence="2" id="KW-1185">Reference proteome</keyword>
<reference evidence="1" key="1">
    <citation type="submission" date="2022-03" db="EMBL/GenBank/DDBJ databases">
        <title>A functionally conserved STORR gene fusion in Papaver species that diverged 16.8 million years ago.</title>
        <authorList>
            <person name="Catania T."/>
        </authorList>
    </citation>
    <scope>NUCLEOTIDE SEQUENCE</scope>
    <source>
        <strain evidence="1">S-191538</strain>
    </source>
</reference>
<sequence>MPGGKRSSFACASDLKGMVYIAGGHDHEKNTLRSALAYDVSGDIWFSLPDMATQRDECKGLFHGGKFHVMGGYQTEMQQDFDKSTEILDIDTCKWNRILNDVLETDACQKTCVYDHHGSLYKCNSAYLGCLNGSTWQRLTELPSDVHIGTFIATCHEKMFVIGARIFGGSPNCYGVKFGKNKGVATLTKLEMPQEFIGSIDFGCNLEL</sequence>
<evidence type="ECO:0000313" key="2">
    <source>
        <dbReference type="Proteomes" id="UP001177140"/>
    </source>
</evidence>
<dbReference type="EMBL" id="JAJJMA010163254">
    <property type="protein sequence ID" value="MCL7036001.1"/>
    <property type="molecule type" value="Genomic_DNA"/>
</dbReference>
<dbReference type="GO" id="GO:2000762">
    <property type="term" value="P:regulation of phenylpropanoid metabolic process"/>
    <property type="evidence" value="ECO:0007669"/>
    <property type="project" value="InterPro"/>
</dbReference>
<dbReference type="InterPro" id="IPR015915">
    <property type="entry name" value="Kelch-typ_b-propeller"/>
</dbReference>
<dbReference type="PANTHER" id="PTHR46407:SF3">
    <property type="entry name" value="OS02G0208700 PROTEIN"/>
    <property type="match status" value="1"/>
</dbReference>
<dbReference type="AlphaFoldDB" id="A0AA41SGR6"/>
<dbReference type="GO" id="GO:0080037">
    <property type="term" value="P:negative regulation of cytokinin-activated signaling pathway"/>
    <property type="evidence" value="ECO:0007669"/>
    <property type="project" value="InterPro"/>
</dbReference>
<dbReference type="InterPro" id="IPR006652">
    <property type="entry name" value="Kelch_1"/>
</dbReference>
<accession>A0AA41SGR6</accession>
<dbReference type="Proteomes" id="UP001177140">
    <property type="component" value="Unassembled WGS sequence"/>
</dbReference>
<gene>
    <name evidence="1" type="ORF">MKW94_001804</name>
</gene>
<protein>
    <submittedName>
        <fullName evidence="1">Uncharacterized protein</fullName>
    </submittedName>
</protein>
<comment type="caution">
    <text evidence="1">The sequence shown here is derived from an EMBL/GenBank/DDBJ whole genome shotgun (WGS) entry which is preliminary data.</text>
</comment>
<dbReference type="SUPFAM" id="SSF117281">
    <property type="entry name" value="Kelch motif"/>
    <property type="match status" value="1"/>
</dbReference>
<dbReference type="PANTHER" id="PTHR46407">
    <property type="entry name" value="OS02G0208700 PROTEIN"/>
    <property type="match status" value="1"/>
</dbReference>
<proteinExistence type="predicted"/>
<dbReference type="Pfam" id="PF01344">
    <property type="entry name" value="Kelch_1"/>
    <property type="match status" value="1"/>
</dbReference>
<dbReference type="SMART" id="SM00612">
    <property type="entry name" value="Kelch"/>
    <property type="match status" value="1"/>
</dbReference>
<name>A0AA41SGR6_PAPNU</name>